<proteinExistence type="predicted"/>
<sequence>MLLTVVLMFCLTSVQDIFNEEIGNEYVFTDQSVSSTIAEQSSYIPGLDLVPLTPIPVPSHAYKPCDDVSALRQLSMDSEDRTDEEEQYVFVFN</sequence>
<feature type="signal peptide" evidence="1">
    <location>
        <begin position="1"/>
        <end position="16"/>
    </location>
</feature>
<protein>
    <submittedName>
        <fullName evidence="2">Uncharacterized protein</fullName>
    </submittedName>
</protein>
<dbReference type="OrthoDB" id="6528799at2759"/>
<organism evidence="2">
    <name type="scientific">Oppiella nova</name>
    <dbReference type="NCBI Taxonomy" id="334625"/>
    <lineage>
        <taxon>Eukaryota</taxon>
        <taxon>Metazoa</taxon>
        <taxon>Ecdysozoa</taxon>
        <taxon>Arthropoda</taxon>
        <taxon>Chelicerata</taxon>
        <taxon>Arachnida</taxon>
        <taxon>Acari</taxon>
        <taxon>Acariformes</taxon>
        <taxon>Sarcoptiformes</taxon>
        <taxon>Oribatida</taxon>
        <taxon>Brachypylina</taxon>
        <taxon>Oppioidea</taxon>
        <taxon>Oppiidae</taxon>
        <taxon>Oppiella</taxon>
    </lineage>
</organism>
<evidence type="ECO:0000256" key="1">
    <source>
        <dbReference type="SAM" id="SignalP"/>
    </source>
</evidence>
<dbReference type="EMBL" id="OC928863">
    <property type="protein sequence ID" value="CAD7657973.1"/>
    <property type="molecule type" value="Genomic_DNA"/>
</dbReference>
<gene>
    <name evidence="2" type="ORF">ONB1V03_LOCUS14598</name>
</gene>
<feature type="chain" id="PRO_5036211503" evidence="1">
    <location>
        <begin position="17"/>
        <end position="93"/>
    </location>
</feature>
<dbReference type="Proteomes" id="UP000728032">
    <property type="component" value="Unassembled WGS sequence"/>
</dbReference>
<evidence type="ECO:0000313" key="2">
    <source>
        <dbReference type="EMBL" id="CAD7657973.1"/>
    </source>
</evidence>
<keyword evidence="1" id="KW-0732">Signal</keyword>
<name>A0A7R9MFF0_9ACAR</name>
<accession>A0A7R9MFF0</accession>
<evidence type="ECO:0000313" key="3">
    <source>
        <dbReference type="Proteomes" id="UP000728032"/>
    </source>
</evidence>
<keyword evidence="3" id="KW-1185">Reference proteome</keyword>
<dbReference type="AlphaFoldDB" id="A0A7R9MFF0"/>
<reference evidence="2" key="1">
    <citation type="submission" date="2020-11" db="EMBL/GenBank/DDBJ databases">
        <authorList>
            <person name="Tran Van P."/>
        </authorList>
    </citation>
    <scope>NUCLEOTIDE SEQUENCE</scope>
</reference>
<dbReference type="EMBL" id="CAJPVJ010014038">
    <property type="protein sequence ID" value="CAG2175159.1"/>
    <property type="molecule type" value="Genomic_DNA"/>
</dbReference>